<keyword evidence="2" id="KW-1003">Cell membrane</keyword>
<keyword evidence="8" id="KW-1185">Reference proteome</keyword>
<dbReference type="Proteomes" id="UP000186351">
    <property type="component" value="Chromosome"/>
</dbReference>
<dbReference type="AlphaFoldDB" id="A0A1B1SCB3"/>
<feature type="transmembrane region" description="Helical" evidence="6">
    <location>
        <begin position="321"/>
        <end position="342"/>
    </location>
</feature>
<feature type="transmembrane region" description="Helical" evidence="6">
    <location>
        <begin position="148"/>
        <end position="165"/>
    </location>
</feature>
<proteinExistence type="predicted"/>
<feature type="transmembrane region" description="Helical" evidence="6">
    <location>
        <begin position="414"/>
        <end position="432"/>
    </location>
</feature>
<accession>A0A1Z2XGI6</accession>
<dbReference type="OrthoDB" id="9815702at2"/>
<evidence type="ECO:0000256" key="2">
    <source>
        <dbReference type="ARBA" id="ARBA00022475"/>
    </source>
</evidence>
<accession>A0A1B1SCB3</accession>
<feature type="transmembrane region" description="Helical" evidence="6">
    <location>
        <begin position="115"/>
        <end position="136"/>
    </location>
</feature>
<evidence type="ECO:0000256" key="5">
    <source>
        <dbReference type="ARBA" id="ARBA00023136"/>
    </source>
</evidence>
<dbReference type="GO" id="GO:0005886">
    <property type="term" value="C:plasma membrane"/>
    <property type="evidence" value="ECO:0007669"/>
    <property type="project" value="UniProtKB-SubCell"/>
</dbReference>
<keyword evidence="5 6" id="KW-0472">Membrane</keyword>
<dbReference type="InterPro" id="IPR050833">
    <property type="entry name" value="Poly_Biosynth_Transport"/>
</dbReference>
<feature type="transmembrane region" description="Helical" evidence="6">
    <location>
        <begin position="171"/>
        <end position="189"/>
    </location>
</feature>
<dbReference type="KEGG" id="pary:A4V02_11845"/>
<feature type="transmembrane region" description="Helical" evidence="6">
    <location>
        <begin position="210"/>
        <end position="234"/>
    </location>
</feature>
<evidence type="ECO:0000256" key="6">
    <source>
        <dbReference type="SAM" id="Phobius"/>
    </source>
</evidence>
<evidence type="ECO:0000313" key="7">
    <source>
        <dbReference type="EMBL" id="ANU64340.1"/>
    </source>
</evidence>
<feature type="transmembrane region" description="Helical" evidence="6">
    <location>
        <begin position="438"/>
        <end position="461"/>
    </location>
</feature>
<name>A0A1B1SCB3_9BACT</name>
<feature type="transmembrane region" description="Helical" evidence="6">
    <location>
        <begin position="12"/>
        <end position="30"/>
    </location>
</feature>
<organism evidence="7 8">
    <name type="scientific">Muribaculum intestinale</name>
    <dbReference type="NCBI Taxonomy" id="1796646"/>
    <lineage>
        <taxon>Bacteria</taxon>
        <taxon>Pseudomonadati</taxon>
        <taxon>Bacteroidota</taxon>
        <taxon>Bacteroidia</taxon>
        <taxon>Bacteroidales</taxon>
        <taxon>Muribaculaceae</taxon>
        <taxon>Muribaculum</taxon>
    </lineage>
</organism>
<dbReference type="InterPro" id="IPR002797">
    <property type="entry name" value="Polysacc_synth"/>
</dbReference>
<dbReference type="Pfam" id="PF01943">
    <property type="entry name" value="Polysacc_synt"/>
    <property type="match status" value="1"/>
</dbReference>
<reference evidence="8" key="1">
    <citation type="submission" date="2016-04" db="EMBL/GenBank/DDBJ databases">
        <title>Complete Genome Sequences of Twelve Strains of a Stable Defined Moderately Diverse Mouse Microbiota 2 (sDMDMm2).</title>
        <authorList>
            <person name="Uchimura Y."/>
            <person name="Wyss M."/>
            <person name="Brugiroux S."/>
            <person name="Limenitakis J.P."/>
            <person name="Stecher B."/>
            <person name="McCoy K.D."/>
            <person name="Macpherson A.J."/>
        </authorList>
    </citation>
    <scope>NUCLEOTIDE SEQUENCE [LARGE SCALE GENOMIC DNA]</scope>
    <source>
        <strain evidence="8">YL27</strain>
    </source>
</reference>
<dbReference type="RefSeq" id="WP_068961622.1">
    <property type="nucleotide sequence ID" value="NZ_CAJTAP010000004.1"/>
</dbReference>
<feature type="transmembrane region" description="Helical" evidence="6">
    <location>
        <begin position="354"/>
        <end position="373"/>
    </location>
</feature>
<comment type="subcellular location">
    <subcellularLocation>
        <location evidence="1">Cell membrane</location>
        <topology evidence="1">Multi-pass membrane protein</topology>
    </subcellularLocation>
</comment>
<keyword evidence="3 6" id="KW-0812">Transmembrane</keyword>
<evidence type="ECO:0000256" key="3">
    <source>
        <dbReference type="ARBA" id="ARBA00022692"/>
    </source>
</evidence>
<dbReference type="EMBL" id="CP015402">
    <property type="protein sequence ID" value="ANU64340.1"/>
    <property type="molecule type" value="Genomic_DNA"/>
</dbReference>
<keyword evidence="4 6" id="KW-1133">Transmembrane helix</keyword>
<evidence type="ECO:0000313" key="8">
    <source>
        <dbReference type="Proteomes" id="UP000186351"/>
    </source>
</evidence>
<evidence type="ECO:0000256" key="4">
    <source>
        <dbReference type="ARBA" id="ARBA00022989"/>
    </source>
</evidence>
<gene>
    <name evidence="7" type="ORF">A4V02_11845</name>
</gene>
<feature type="transmembrane region" description="Helical" evidence="6">
    <location>
        <begin position="80"/>
        <end position="109"/>
    </location>
</feature>
<feature type="transmembrane region" description="Helical" evidence="6">
    <location>
        <begin position="291"/>
        <end position="315"/>
    </location>
</feature>
<evidence type="ECO:0000256" key="1">
    <source>
        <dbReference type="ARBA" id="ARBA00004651"/>
    </source>
</evidence>
<feature type="transmembrane region" description="Helical" evidence="6">
    <location>
        <begin position="379"/>
        <end position="402"/>
    </location>
</feature>
<sequence>MPSLKTNFIYNFILTGSNYLMALAVFPYISRVLGPENVGIVNFVDSTIDYFIMLSTMGMMFVGVREIASAKNNPERLSSTFSGLFIVNLIFTILSLLALGTAYIFIPALSKYPEMVFIGVIKLIFKFLLIEWFFLGLEDFKYISIRSLIIKLIFVIGVFVWVRQPSDYEKYYILLVGILVAGAIANWEYGRKKIKFIFNNSSWKSHIRPFLYITSYTLCVNMYNSFNVMFLGIATNETEVGYYTTALKMFAVIIAFYYAFTGVALPRMSALLSEKNIDEFINLIHRTTNTLIALSIPIIISGICLAPQIIFIIGGPKFNGSIIPMILIFPLLIITGYNKILIDQIMMPYKKDKILMRNAAISAIITIVLNILLAKSLGAVGTAIVWIGAEITLLILSMKTVVNLLPIKFPIYDLIKQVIIYIPMGICLWYMGHLINNNYIHFAVGALFTAIYFIIIQYKYIKTPDVNNMIKKFTSIRHIDNKAV</sequence>
<dbReference type="STRING" id="1796646.A4V02_11845"/>
<dbReference type="PANTHER" id="PTHR30250">
    <property type="entry name" value="PST FAMILY PREDICTED COLANIC ACID TRANSPORTER"/>
    <property type="match status" value="1"/>
</dbReference>
<dbReference type="PANTHER" id="PTHR30250:SF11">
    <property type="entry name" value="O-ANTIGEN TRANSPORTER-RELATED"/>
    <property type="match status" value="1"/>
</dbReference>
<dbReference type="CDD" id="cd13128">
    <property type="entry name" value="MATE_Wzx_like"/>
    <property type="match status" value="1"/>
</dbReference>
<feature type="transmembrane region" description="Helical" evidence="6">
    <location>
        <begin position="240"/>
        <end position="260"/>
    </location>
</feature>
<feature type="transmembrane region" description="Helical" evidence="6">
    <location>
        <begin position="50"/>
        <end position="68"/>
    </location>
</feature>
<protein>
    <submittedName>
        <fullName evidence="7">Flippase</fullName>
    </submittedName>
</protein>